<feature type="compositionally biased region" description="Acidic residues" evidence="2">
    <location>
        <begin position="189"/>
        <end position="209"/>
    </location>
</feature>
<evidence type="ECO:0000256" key="1">
    <source>
        <dbReference type="ARBA" id="ARBA00022553"/>
    </source>
</evidence>
<keyword evidence="5" id="KW-1185">Reference proteome</keyword>
<dbReference type="STRING" id="3055.A0A2K3DEF5"/>
<accession>A0A2K3DEF5</accession>
<dbReference type="InterPro" id="IPR007146">
    <property type="entry name" value="Sas10/Utp3/C1D"/>
</dbReference>
<evidence type="ECO:0000313" key="4">
    <source>
        <dbReference type="EMBL" id="PNW78916.1"/>
    </source>
</evidence>
<protein>
    <recommendedName>
        <fullName evidence="3">Sas10 C-terminal domain-containing protein</fullName>
    </recommendedName>
</protein>
<dbReference type="Proteomes" id="UP000006906">
    <property type="component" value="Chromosome 9"/>
</dbReference>
<proteinExistence type="predicted"/>
<keyword evidence="1" id="KW-0597">Phosphoprotein</keyword>
<dbReference type="GO" id="GO:0000462">
    <property type="term" value="P:maturation of SSU-rRNA from tricistronic rRNA transcript (SSU-rRNA, 5.8S rRNA, LSU-rRNA)"/>
    <property type="evidence" value="ECO:0000318"/>
    <property type="project" value="GO_Central"/>
</dbReference>
<dbReference type="PANTHER" id="PTHR13237">
    <property type="entry name" value="SOMETHING ABOUT SILENCING PROTEIN 10-RELATED"/>
    <property type="match status" value="1"/>
</dbReference>
<feature type="region of interest" description="Disordered" evidence="2">
    <location>
        <begin position="115"/>
        <end position="171"/>
    </location>
</feature>
<feature type="compositionally biased region" description="Basic and acidic residues" evidence="2">
    <location>
        <begin position="33"/>
        <end position="42"/>
    </location>
</feature>
<dbReference type="FunCoup" id="A0A2K3DEF5">
    <property type="interactions" value="1503"/>
</dbReference>
<feature type="region of interest" description="Disordered" evidence="2">
    <location>
        <begin position="183"/>
        <end position="211"/>
    </location>
</feature>
<feature type="compositionally biased region" description="Basic residues" evidence="2">
    <location>
        <begin position="735"/>
        <end position="750"/>
    </location>
</feature>
<organism evidence="4 5">
    <name type="scientific">Chlamydomonas reinhardtii</name>
    <name type="common">Chlamydomonas smithii</name>
    <dbReference type="NCBI Taxonomy" id="3055"/>
    <lineage>
        <taxon>Eukaryota</taxon>
        <taxon>Viridiplantae</taxon>
        <taxon>Chlorophyta</taxon>
        <taxon>core chlorophytes</taxon>
        <taxon>Chlorophyceae</taxon>
        <taxon>CS clade</taxon>
        <taxon>Chlamydomonadales</taxon>
        <taxon>Chlamydomonadaceae</taxon>
        <taxon>Chlamydomonas</taxon>
    </lineage>
</organism>
<dbReference type="KEGG" id="cre:CHLRE_09g394399v5"/>
<feature type="compositionally biased region" description="Acidic residues" evidence="2">
    <location>
        <begin position="125"/>
        <end position="139"/>
    </location>
</feature>
<name>A0A2K3DEF5_CHLRE</name>
<feature type="region of interest" description="Disordered" evidence="2">
    <location>
        <begin position="605"/>
        <end position="627"/>
    </location>
</feature>
<dbReference type="Pfam" id="PF04000">
    <property type="entry name" value="Sas10_Utp3"/>
    <property type="match status" value="1"/>
</dbReference>
<reference evidence="4 5" key="1">
    <citation type="journal article" date="2007" name="Science">
        <title>The Chlamydomonas genome reveals the evolution of key animal and plant functions.</title>
        <authorList>
            <person name="Merchant S.S."/>
            <person name="Prochnik S.E."/>
            <person name="Vallon O."/>
            <person name="Harris E.H."/>
            <person name="Karpowicz S.J."/>
            <person name="Witman G.B."/>
            <person name="Terry A."/>
            <person name="Salamov A."/>
            <person name="Fritz-Laylin L.K."/>
            <person name="Marechal-Drouard L."/>
            <person name="Marshall W.F."/>
            <person name="Qu L.H."/>
            <person name="Nelson D.R."/>
            <person name="Sanderfoot A.A."/>
            <person name="Spalding M.H."/>
            <person name="Kapitonov V.V."/>
            <person name="Ren Q."/>
            <person name="Ferris P."/>
            <person name="Lindquist E."/>
            <person name="Shapiro H."/>
            <person name="Lucas S.M."/>
            <person name="Grimwood J."/>
            <person name="Schmutz J."/>
            <person name="Cardol P."/>
            <person name="Cerutti H."/>
            <person name="Chanfreau G."/>
            <person name="Chen C.L."/>
            <person name="Cognat V."/>
            <person name="Croft M.T."/>
            <person name="Dent R."/>
            <person name="Dutcher S."/>
            <person name="Fernandez E."/>
            <person name="Fukuzawa H."/>
            <person name="Gonzalez-Ballester D."/>
            <person name="Gonzalez-Halphen D."/>
            <person name="Hallmann A."/>
            <person name="Hanikenne M."/>
            <person name="Hippler M."/>
            <person name="Inwood W."/>
            <person name="Jabbari K."/>
            <person name="Kalanon M."/>
            <person name="Kuras R."/>
            <person name="Lefebvre P.A."/>
            <person name="Lemaire S.D."/>
            <person name="Lobanov A.V."/>
            <person name="Lohr M."/>
            <person name="Manuell A."/>
            <person name="Meier I."/>
            <person name="Mets L."/>
            <person name="Mittag M."/>
            <person name="Mittelmeier T."/>
            <person name="Moroney J.V."/>
            <person name="Moseley J."/>
            <person name="Napoli C."/>
            <person name="Nedelcu A.M."/>
            <person name="Niyogi K."/>
            <person name="Novoselov S.V."/>
            <person name="Paulsen I.T."/>
            <person name="Pazour G."/>
            <person name="Purton S."/>
            <person name="Ral J.P."/>
            <person name="Riano-Pachon D.M."/>
            <person name="Riekhof W."/>
            <person name="Rymarquis L."/>
            <person name="Schroda M."/>
            <person name="Stern D."/>
            <person name="Umen J."/>
            <person name="Willows R."/>
            <person name="Wilson N."/>
            <person name="Zimmer S.L."/>
            <person name="Allmer J."/>
            <person name="Balk J."/>
            <person name="Bisova K."/>
            <person name="Chen C.J."/>
            <person name="Elias M."/>
            <person name="Gendler K."/>
            <person name="Hauser C."/>
            <person name="Lamb M.R."/>
            <person name="Ledford H."/>
            <person name="Long J.C."/>
            <person name="Minagawa J."/>
            <person name="Page M.D."/>
            <person name="Pan J."/>
            <person name="Pootakham W."/>
            <person name="Roje S."/>
            <person name="Rose A."/>
            <person name="Stahlberg E."/>
            <person name="Terauchi A.M."/>
            <person name="Yang P."/>
            <person name="Ball S."/>
            <person name="Bowler C."/>
            <person name="Dieckmann C.L."/>
            <person name="Gladyshev V.N."/>
            <person name="Green P."/>
            <person name="Jorgensen R."/>
            <person name="Mayfield S."/>
            <person name="Mueller-Roeber B."/>
            <person name="Rajamani S."/>
            <person name="Sayre R.T."/>
            <person name="Brokstein P."/>
            <person name="Dubchak I."/>
            <person name="Goodstein D."/>
            <person name="Hornick L."/>
            <person name="Huang Y.W."/>
            <person name="Jhaveri J."/>
            <person name="Luo Y."/>
            <person name="Martinez D."/>
            <person name="Ngau W.C."/>
            <person name="Otillar B."/>
            <person name="Poliakov A."/>
            <person name="Porter A."/>
            <person name="Szajkowski L."/>
            <person name="Werner G."/>
            <person name="Zhou K."/>
            <person name="Grigoriev I.V."/>
            <person name="Rokhsar D.S."/>
            <person name="Grossman A.R."/>
        </authorList>
    </citation>
    <scope>NUCLEOTIDE SEQUENCE [LARGE SCALE GENOMIC DNA]</scope>
    <source>
        <strain evidence="5">CC-503</strain>
    </source>
</reference>
<dbReference type="GeneID" id="5720292"/>
<dbReference type="PaxDb" id="3055-EDP02348"/>
<dbReference type="Gramene" id="PNW78916">
    <property type="protein sequence ID" value="PNW78916"/>
    <property type="gene ID" value="CHLRE_09g394399v5"/>
</dbReference>
<dbReference type="EMBL" id="CM008970">
    <property type="protein sequence ID" value="PNW78916.1"/>
    <property type="molecule type" value="Genomic_DNA"/>
</dbReference>
<feature type="compositionally biased region" description="Acidic residues" evidence="2">
    <location>
        <begin position="656"/>
        <end position="666"/>
    </location>
</feature>
<dbReference type="InterPro" id="IPR018972">
    <property type="entry name" value="Sas10_C_dom"/>
</dbReference>
<dbReference type="GO" id="GO:0032040">
    <property type="term" value="C:small-subunit processome"/>
    <property type="evidence" value="ECO:0000318"/>
    <property type="project" value="GO_Central"/>
</dbReference>
<feature type="compositionally biased region" description="Acidic residues" evidence="2">
    <location>
        <begin position="47"/>
        <end position="92"/>
    </location>
</feature>
<evidence type="ECO:0000313" key="5">
    <source>
        <dbReference type="Proteomes" id="UP000006906"/>
    </source>
</evidence>
<feature type="region of interest" description="Disordered" evidence="2">
    <location>
        <begin position="1"/>
        <end position="92"/>
    </location>
</feature>
<gene>
    <name evidence="4" type="ORF">CHLRE_09g394399v5</name>
</gene>
<dbReference type="OMA" id="EEYIRPQ"/>
<dbReference type="RefSeq" id="XP_042921227.1">
    <property type="nucleotide sequence ID" value="XM_043065715.1"/>
</dbReference>
<feature type="region of interest" description="Disordered" evidence="2">
    <location>
        <begin position="384"/>
        <end position="403"/>
    </location>
</feature>
<feature type="compositionally biased region" description="Acidic residues" evidence="2">
    <location>
        <begin position="22"/>
        <end position="32"/>
    </location>
</feature>
<dbReference type="GO" id="GO:0005730">
    <property type="term" value="C:nucleolus"/>
    <property type="evidence" value="ECO:0000318"/>
    <property type="project" value="GO_Central"/>
</dbReference>
<dbReference type="InParanoid" id="A0A2K3DEF5"/>
<dbReference type="Pfam" id="PF09368">
    <property type="entry name" value="Sas10"/>
    <property type="match status" value="1"/>
</dbReference>
<dbReference type="OrthoDB" id="203440at2759"/>
<feature type="region of interest" description="Disordered" evidence="2">
    <location>
        <begin position="649"/>
        <end position="754"/>
    </location>
</feature>
<evidence type="ECO:0000256" key="2">
    <source>
        <dbReference type="SAM" id="MobiDB-lite"/>
    </source>
</evidence>
<dbReference type="PANTHER" id="PTHR13237:SF9">
    <property type="entry name" value="NEUROGUIDIN"/>
    <property type="match status" value="1"/>
</dbReference>
<feature type="compositionally biased region" description="Basic and acidic residues" evidence="2">
    <location>
        <begin position="716"/>
        <end position="730"/>
    </location>
</feature>
<feature type="compositionally biased region" description="Acidic residues" evidence="2">
    <location>
        <begin position="153"/>
        <end position="163"/>
    </location>
</feature>
<sequence length="792" mass="84446">MVKPQRRPAPKGPPAKGKRLPEEDELFSDSDDDAFKGKKDKVGLNMSDDDEGDDDSLDVEGVYDLEDGSDDDEDDGEDEGDEDEDDEDDEEAIYAAAIKRGGRDAELAKHAKALGQKLKLQRGLEEEDGDDDDKADGDDERLWGANKKAYYGADEEEASDEEDAKQLEAEALALQREGAAKLAAADFGLDSEDDEDEDEDEEEEDEDEEGRATMAALAKGAGAKGGKKAGRGKEAGAGGVQVEAVARDLSALGDEARLQALLADAPELLSLLRDLQDSLGEVRHRVSPLLTELRDGGLATGEGLSYLEAKHLLLLSYCSHIVFYLLLKAEGRPVRDHPVIARLVELRAYLEKIRPIDKQLSYQIDKLLKAAAVANTAEAAAAAGARGRGGDEEGAAGPGPGSANLDADALNYGPRPDALVPKLHKGVAAAAGAGGDAGEAVGKYVPPKLNPVSMELDEKRAAGGAESAAELNTQERRRLKDLKSKAARSDTLRALAAELAGAPEEERAAIAGLDSAAALRTRAKLEARAAVEEDMFTRVPLSKDEAKRLRQQRRAGMSGAGLLEDFGDEVADIVDMTRGMGGAAGGASDRGNALNDLFARQKVSQRYGTDHPSLTARPKGGDEDLPLREPLHERRAKFDAAAARRAARDGAGGFGGDEDDGAEEYDLSGGAKGGKRRAGGEEDDFYATAKAGAAARKKARSDAHRAPELKPPAPDPKADGARGITDEIQRNRGLTPHRRRDQKNPRKKNRMKFEKAMVRVKGAVQQVRQPEATAYGGEATGIKTKVAKSRRL</sequence>
<dbReference type="AlphaFoldDB" id="A0A2K3DEF5"/>
<evidence type="ECO:0000259" key="3">
    <source>
        <dbReference type="Pfam" id="PF09368"/>
    </source>
</evidence>
<feature type="domain" description="Sas10 C-terminal" evidence="3">
    <location>
        <begin position="719"/>
        <end position="792"/>
    </location>
</feature>